<dbReference type="Gene3D" id="3.40.640.10">
    <property type="entry name" value="Type I PLP-dependent aspartate aminotransferase-like (Major domain)"/>
    <property type="match status" value="1"/>
</dbReference>
<name>A0A956SF38_UNCEI</name>
<comment type="subunit">
    <text evidence="5">Homodimer.</text>
</comment>
<dbReference type="AlphaFoldDB" id="A0A956SF38"/>
<dbReference type="InterPro" id="IPR004636">
    <property type="entry name" value="AcOrn/SuccOrn_fam"/>
</dbReference>
<dbReference type="NCBIfam" id="TIGR00707">
    <property type="entry name" value="argD"/>
    <property type="match status" value="1"/>
</dbReference>
<feature type="binding site" evidence="5">
    <location>
        <begin position="123"/>
        <end position="124"/>
    </location>
    <ligand>
        <name>pyridoxal 5'-phosphate</name>
        <dbReference type="ChEBI" id="CHEBI:597326"/>
    </ligand>
</feature>
<reference evidence="6" key="2">
    <citation type="journal article" date="2021" name="Microbiome">
        <title>Successional dynamics and alternative stable states in a saline activated sludge microbial community over 9 years.</title>
        <authorList>
            <person name="Wang Y."/>
            <person name="Ye J."/>
            <person name="Ju F."/>
            <person name="Liu L."/>
            <person name="Boyd J.A."/>
            <person name="Deng Y."/>
            <person name="Parks D.H."/>
            <person name="Jiang X."/>
            <person name="Yin X."/>
            <person name="Woodcroft B.J."/>
            <person name="Tyson G.W."/>
            <person name="Hugenholtz P."/>
            <person name="Polz M.F."/>
            <person name="Zhang T."/>
        </authorList>
    </citation>
    <scope>NUCLEOTIDE SEQUENCE</scope>
    <source>
        <strain evidence="6">HKST-UBA02</strain>
    </source>
</reference>
<dbReference type="GO" id="GO:0006526">
    <property type="term" value="P:L-arginine biosynthetic process"/>
    <property type="evidence" value="ECO:0007669"/>
    <property type="project" value="UniProtKB-UniRule"/>
</dbReference>
<reference evidence="6" key="1">
    <citation type="submission" date="2020-04" db="EMBL/GenBank/DDBJ databases">
        <authorList>
            <person name="Zhang T."/>
        </authorList>
    </citation>
    <scope>NUCLEOTIDE SEQUENCE</scope>
    <source>
        <strain evidence="6">HKST-UBA02</strain>
    </source>
</reference>
<dbReference type="InterPro" id="IPR050103">
    <property type="entry name" value="Class-III_PLP-dep_AT"/>
</dbReference>
<keyword evidence="5" id="KW-0055">Arginine biosynthesis</keyword>
<dbReference type="HAMAP" id="MF_01107">
    <property type="entry name" value="ArgD_aminotrans_3"/>
    <property type="match status" value="1"/>
</dbReference>
<keyword evidence="3 5" id="KW-0808">Transferase</keyword>
<dbReference type="EMBL" id="JAGQHS010000075">
    <property type="protein sequence ID" value="MCA9756964.1"/>
    <property type="molecule type" value="Genomic_DNA"/>
</dbReference>
<dbReference type="InterPro" id="IPR015421">
    <property type="entry name" value="PyrdxlP-dep_Trfase_major"/>
</dbReference>
<feature type="binding site" evidence="5">
    <location>
        <begin position="237"/>
        <end position="240"/>
    </location>
    <ligand>
        <name>pyridoxal 5'-phosphate</name>
        <dbReference type="ChEBI" id="CHEBI:597326"/>
    </ligand>
</feature>
<feature type="binding site" evidence="5">
    <location>
        <position position="295"/>
    </location>
    <ligand>
        <name>pyridoxal 5'-phosphate</name>
        <dbReference type="ChEBI" id="CHEBI:597326"/>
    </ligand>
</feature>
<sequence length="412" mass="43671">MQTRTTSQSKTTATEDPSEVLSASLLSRADEVLLPVYARPDVLFVWGQGSTLTSADGAEYLDFTSGIAVNAFGHGSGIVERAVASVSGLIHVSNLYHTAPAIELADELVSRSFADKVFFANSGAEAVEAAIKLARLHAGNKERREILSFEGAFHGRTFGALAATDKEQIKAPFRPLPEAFRRLPMGSIEALEEIGPRTAGVLVEPIQGESGIRVAPAEWLQALRKRCTETGALLIFDEIQCGLGRTGTLWAHEASGVEPDLMTLAKPLAAGLPIGAVLATDRASKHVTPGCHGSTFGGGPVVCRAGVEVVRRASSPELLAEVRRKGMVLRDALRGTPGVTEVRGRGLMVGARCSAPAAAVVRAAFDQNLLLVPAGDDVVRFLPPLVVTDGEIEEAVRRFRNAIERAEQGAEQ</sequence>
<gene>
    <name evidence="5" type="primary">argD</name>
    <name evidence="6" type="ORF">KDA27_14260</name>
</gene>
<dbReference type="CDD" id="cd00610">
    <property type="entry name" value="OAT_like"/>
    <property type="match status" value="1"/>
</dbReference>
<dbReference type="SUPFAM" id="SSF53383">
    <property type="entry name" value="PLP-dependent transferases"/>
    <property type="match status" value="1"/>
</dbReference>
<accession>A0A956SF38</accession>
<dbReference type="GO" id="GO:0042802">
    <property type="term" value="F:identical protein binding"/>
    <property type="evidence" value="ECO:0007669"/>
    <property type="project" value="TreeGrafter"/>
</dbReference>
<keyword evidence="1 5" id="KW-0032">Aminotransferase</keyword>
<keyword evidence="4 5" id="KW-0663">Pyridoxal phosphate</keyword>
<dbReference type="InterPro" id="IPR015424">
    <property type="entry name" value="PyrdxlP-dep_Trfase"/>
</dbReference>
<dbReference type="InterPro" id="IPR005814">
    <property type="entry name" value="Aminotrans_3"/>
</dbReference>
<comment type="similarity">
    <text evidence="5">Belongs to the class-III pyridoxal-phosphate-dependent aminotransferase family. ArgD subfamily.</text>
</comment>
<dbReference type="InterPro" id="IPR015422">
    <property type="entry name" value="PyrdxlP-dep_Trfase_small"/>
</dbReference>
<dbReference type="Pfam" id="PF00202">
    <property type="entry name" value="Aminotran_3"/>
    <property type="match status" value="1"/>
</dbReference>
<comment type="caution">
    <text evidence="6">The sequence shown here is derived from an EMBL/GenBank/DDBJ whole genome shotgun (WGS) entry which is preliminary data.</text>
</comment>
<comment type="miscellaneous">
    <text evidence="5">May also have succinyldiaminopimelate aminotransferase activity, thus carrying out the corresponding step in lysine biosynthesis.</text>
</comment>
<evidence type="ECO:0000256" key="5">
    <source>
        <dbReference type="HAMAP-Rule" id="MF_01107"/>
    </source>
</evidence>
<dbReference type="GO" id="GO:0003992">
    <property type="term" value="F:N2-acetyl-L-ornithine:2-oxoglutarate 5-aminotransferase activity"/>
    <property type="evidence" value="ECO:0007669"/>
    <property type="project" value="UniProtKB-UniRule"/>
</dbReference>
<comment type="subcellular location">
    <subcellularLocation>
        <location evidence="5">Cytoplasm</location>
    </subcellularLocation>
</comment>
<comment type="cofactor">
    <cofactor evidence="5">
        <name>pyridoxal 5'-phosphate</name>
        <dbReference type="ChEBI" id="CHEBI:597326"/>
    </cofactor>
    <text evidence="5">Binds 1 pyridoxal phosphate per subunit.</text>
</comment>
<keyword evidence="5" id="KW-0963">Cytoplasm</keyword>
<dbReference type="Gene3D" id="3.90.1150.10">
    <property type="entry name" value="Aspartate Aminotransferase, domain 1"/>
    <property type="match status" value="1"/>
</dbReference>
<evidence type="ECO:0000313" key="6">
    <source>
        <dbReference type="EMBL" id="MCA9756964.1"/>
    </source>
</evidence>
<evidence type="ECO:0000256" key="1">
    <source>
        <dbReference type="ARBA" id="ARBA00022576"/>
    </source>
</evidence>
<dbReference type="PIRSF" id="PIRSF000521">
    <property type="entry name" value="Transaminase_4ab_Lys_Orn"/>
    <property type="match status" value="1"/>
</dbReference>
<feature type="modified residue" description="N6-(pyridoxal phosphate)lysine" evidence="5">
    <location>
        <position position="266"/>
    </location>
</feature>
<evidence type="ECO:0000256" key="4">
    <source>
        <dbReference type="ARBA" id="ARBA00022898"/>
    </source>
</evidence>
<feature type="binding site" evidence="5">
    <location>
        <position position="294"/>
    </location>
    <ligand>
        <name>N(2)-acetyl-L-ornithine</name>
        <dbReference type="ChEBI" id="CHEBI:57805"/>
    </ligand>
</feature>
<evidence type="ECO:0000313" key="7">
    <source>
        <dbReference type="Proteomes" id="UP000739538"/>
    </source>
</evidence>
<protein>
    <recommendedName>
        <fullName evidence="5">Acetylornithine aminotransferase</fullName>
        <shortName evidence="5">ACOAT</shortName>
        <ecNumber evidence="5">2.6.1.11</ecNumber>
    </recommendedName>
</protein>
<feature type="binding site" evidence="5">
    <location>
        <position position="153"/>
    </location>
    <ligand>
        <name>pyridoxal 5'-phosphate</name>
        <dbReference type="ChEBI" id="CHEBI:597326"/>
    </ligand>
</feature>
<dbReference type="EC" id="2.6.1.11" evidence="5"/>
<comment type="catalytic activity">
    <reaction evidence="5">
        <text>N(2)-acetyl-L-ornithine + 2-oxoglutarate = N-acetyl-L-glutamate 5-semialdehyde + L-glutamate</text>
        <dbReference type="Rhea" id="RHEA:18049"/>
        <dbReference type="ChEBI" id="CHEBI:16810"/>
        <dbReference type="ChEBI" id="CHEBI:29123"/>
        <dbReference type="ChEBI" id="CHEBI:29985"/>
        <dbReference type="ChEBI" id="CHEBI:57805"/>
        <dbReference type="EC" id="2.6.1.11"/>
    </reaction>
</comment>
<feature type="binding site" evidence="5">
    <location>
        <position position="156"/>
    </location>
    <ligand>
        <name>N(2)-acetyl-L-ornithine</name>
        <dbReference type="ChEBI" id="CHEBI:57805"/>
    </ligand>
</feature>
<comment type="pathway">
    <text evidence="5">Amino-acid biosynthesis; L-arginine biosynthesis; N(2)-acetyl-L-ornithine from L-glutamate: step 4/4.</text>
</comment>
<dbReference type="PANTHER" id="PTHR11986:SF79">
    <property type="entry name" value="ACETYLORNITHINE AMINOTRANSFERASE, MITOCHONDRIAL"/>
    <property type="match status" value="1"/>
</dbReference>
<proteinExistence type="inferred from homology"/>
<organism evidence="6 7">
    <name type="scientific">Eiseniibacteriota bacterium</name>
    <dbReference type="NCBI Taxonomy" id="2212470"/>
    <lineage>
        <taxon>Bacteria</taxon>
        <taxon>Candidatus Eiseniibacteriota</taxon>
    </lineage>
</organism>
<dbReference type="PROSITE" id="PS00600">
    <property type="entry name" value="AA_TRANSFER_CLASS_3"/>
    <property type="match status" value="1"/>
</dbReference>
<dbReference type="Proteomes" id="UP000739538">
    <property type="component" value="Unassembled WGS sequence"/>
</dbReference>
<dbReference type="FunFam" id="3.40.640.10:FF:000004">
    <property type="entry name" value="Acetylornithine aminotransferase"/>
    <property type="match status" value="1"/>
</dbReference>
<keyword evidence="2 5" id="KW-0028">Amino-acid biosynthesis</keyword>
<evidence type="ECO:0000256" key="2">
    <source>
        <dbReference type="ARBA" id="ARBA00022605"/>
    </source>
</evidence>
<evidence type="ECO:0000256" key="3">
    <source>
        <dbReference type="ARBA" id="ARBA00022679"/>
    </source>
</evidence>
<dbReference type="InterPro" id="IPR049704">
    <property type="entry name" value="Aminotrans_3_PPA_site"/>
</dbReference>
<dbReference type="NCBIfam" id="NF002325">
    <property type="entry name" value="PRK01278.1"/>
    <property type="match status" value="1"/>
</dbReference>
<dbReference type="GO" id="GO:0030170">
    <property type="term" value="F:pyridoxal phosphate binding"/>
    <property type="evidence" value="ECO:0007669"/>
    <property type="project" value="InterPro"/>
</dbReference>
<dbReference type="GO" id="GO:0005737">
    <property type="term" value="C:cytoplasm"/>
    <property type="evidence" value="ECO:0007669"/>
    <property type="project" value="UniProtKB-SubCell"/>
</dbReference>
<dbReference type="PANTHER" id="PTHR11986">
    <property type="entry name" value="AMINOTRANSFERASE CLASS III"/>
    <property type="match status" value="1"/>
</dbReference>